<name>A0A212AIR9_9RHOB</name>
<feature type="coiled-coil region" evidence="1">
    <location>
        <begin position="97"/>
        <end position="126"/>
    </location>
</feature>
<dbReference type="Gene3D" id="3.90.580.10">
    <property type="entry name" value="Zinc finger, CHC2-type domain"/>
    <property type="match status" value="1"/>
</dbReference>
<reference evidence="4" key="1">
    <citation type="submission" date="2016-11" db="EMBL/GenBank/DDBJ databases">
        <title>Comparison of Traditional DNA-DNA Hybridization with In Silico Genomic Analysis.</title>
        <authorList>
            <person name="Nicholson A.C."/>
            <person name="Humrighouse B.W."/>
            <person name="Graziano J."/>
            <person name="Lasker B."/>
            <person name="Whitney A.M."/>
            <person name="Mcquiston J.R."/>
            <person name="Bell M."/>
        </authorList>
    </citation>
    <scope>NUCLEOTIDE SEQUENCE [LARGE SCALE GENOMIC DNA]</scope>
    <source>
        <strain evidence="4">H2381</strain>
    </source>
</reference>
<organism evidence="3 4">
    <name type="scientific">Haematobacter missouriensis</name>
    <dbReference type="NCBI Taxonomy" id="366616"/>
    <lineage>
        <taxon>Bacteria</taxon>
        <taxon>Pseudomonadati</taxon>
        <taxon>Pseudomonadota</taxon>
        <taxon>Alphaproteobacteria</taxon>
        <taxon>Rhodobacterales</taxon>
        <taxon>Paracoccaceae</taxon>
        <taxon>Haematobacter</taxon>
    </lineage>
</organism>
<dbReference type="InterPro" id="IPR055570">
    <property type="entry name" value="DUF7146"/>
</dbReference>
<dbReference type="GO" id="GO:0003677">
    <property type="term" value="F:DNA binding"/>
    <property type="evidence" value="ECO:0007669"/>
    <property type="project" value="InterPro"/>
</dbReference>
<dbReference type="Pfam" id="PF23639">
    <property type="entry name" value="DUF7146"/>
    <property type="match status" value="1"/>
</dbReference>
<evidence type="ECO:0000256" key="1">
    <source>
        <dbReference type="SAM" id="Coils"/>
    </source>
</evidence>
<feature type="domain" description="DUF7146" evidence="2">
    <location>
        <begin position="126"/>
        <end position="247"/>
    </location>
</feature>
<proteinExistence type="predicted"/>
<dbReference type="OrthoDB" id="9811157at2"/>
<dbReference type="AlphaFoldDB" id="A0A212AIR9"/>
<dbReference type="SUPFAM" id="SSF57783">
    <property type="entry name" value="Zinc beta-ribbon"/>
    <property type="match status" value="1"/>
</dbReference>
<dbReference type="GO" id="GO:0008270">
    <property type="term" value="F:zinc ion binding"/>
    <property type="evidence" value="ECO:0007669"/>
    <property type="project" value="InterPro"/>
</dbReference>
<gene>
    <name evidence="3" type="ORF">CDV52_18430</name>
</gene>
<dbReference type="Proteomes" id="UP000196640">
    <property type="component" value="Unassembled WGS sequence"/>
</dbReference>
<dbReference type="GO" id="GO:0006260">
    <property type="term" value="P:DNA replication"/>
    <property type="evidence" value="ECO:0007669"/>
    <property type="project" value="InterPro"/>
</dbReference>
<keyword evidence="1" id="KW-0175">Coiled coil</keyword>
<dbReference type="EMBL" id="NIPX01000040">
    <property type="protein sequence ID" value="OWJ81378.1"/>
    <property type="molecule type" value="Genomic_DNA"/>
</dbReference>
<protein>
    <recommendedName>
        <fullName evidence="2">DUF7146 domain-containing protein</fullName>
    </recommendedName>
</protein>
<evidence type="ECO:0000313" key="3">
    <source>
        <dbReference type="EMBL" id="OWJ81378.1"/>
    </source>
</evidence>
<evidence type="ECO:0000313" key="4">
    <source>
        <dbReference type="Proteomes" id="UP000196640"/>
    </source>
</evidence>
<comment type="caution">
    <text evidence="3">The sequence shown here is derived from an EMBL/GenBank/DDBJ whole genome shotgun (WGS) entry which is preliminary data.</text>
</comment>
<dbReference type="InterPro" id="IPR036977">
    <property type="entry name" value="DNA_primase_Znf_CHC2"/>
</dbReference>
<accession>A0A212AIR9</accession>
<dbReference type="RefSeq" id="WP_088233997.1">
    <property type="nucleotide sequence ID" value="NZ_CALUEG010000042.1"/>
</dbReference>
<sequence>MTRFADDPRRAEALAMDIAEIADRLAIQGLKRAGARELTGPCPQCGGRDRFSINTGKRVFNCRHCGGTGGNIDLAMFVLGLDFPAALTWLCGEREGLAEHERRERIARAEKNRVRNEARAEAERRRAIAGARDIWLAGQSAEDTPVRDYLTLRGVPRDRFSRLPACLRYHPDLAYTVQVDRQWVEVHRGPAMLAAIQAPHGRFQGVHRTWLDLSRPKGKPVILHPQTGEPLKVKKSLGSVKGGAIRLTPAAPVMVMGEGIETTCSALVADEPPGAGYWAGVSLGNMAGSRKLGEGLRYAGVPDLTDRDAFVPPTGTGRLVFIQDGDSEPRMTRAQLLSGLRRAMALRPGLKGQIVHAGTGVDLNDVLMGQENER</sequence>
<evidence type="ECO:0000259" key="2">
    <source>
        <dbReference type="Pfam" id="PF23639"/>
    </source>
</evidence>